<accession>A0A7W5V529</accession>
<sequence length="113" mass="12389">MIKIEIRGQALTVLFDPWARLFTRRSSMTVPLASIREIEHLDHPLRAATGLHAGLRMSGVAKVGAWISLRGVKRLVAARRGEPGVRIVLADRSSGYDELILSAPAPALAEVRR</sequence>
<dbReference type="RefSeq" id="WP_183648126.1">
    <property type="nucleotide sequence ID" value="NZ_BAAAXX010000087.1"/>
</dbReference>
<protein>
    <submittedName>
        <fullName evidence="1">Uncharacterized protein</fullName>
    </submittedName>
</protein>
<reference evidence="1 2" key="1">
    <citation type="submission" date="2020-08" db="EMBL/GenBank/DDBJ databases">
        <title>Sequencing the genomes of 1000 actinobacteria strains.</title>
        <authorList>
            <person name="Klenk H.-P."/>
        </authorList>
    </citation>
    <scope>NUCLEOTIDE SEQUENCE [LARGE SCALE GENOMIC DNA]</scope>
    <source>
        <strain evidence="1 2">DSM 44320</strain>
    </source>
</reference>
<dbReference type="EMBL" id="JACIBV010000001">
    <property type="protein sequence ID" value="MBB3727490.1"/>
    <property type="molecule type" value="Genomic_DNA"/>
</dbReference>
<organism evidence="1 2">
    <name type="scientific">Nonomuraea dietziae</name>
    <dbReference type="NCBI Taxonomy" id="65515"/>
    <lineage>
        <taxon>Bacteria</taxon>
        <taxon>Bacillati</taxon>
        <taxon>Actinomycetota</taxon>
        <taxon>Actinomycetes</taxon>
        <taxon>Streptosporangiales</taxon>
        <taxon>Streptosporangiaceae</taxon>
        <taxon>Nonomuraea</taxon>
    </lineage>
</organism>
<dbReference type="AlphaFoldDB" id="A0A7W5V529"/>
<evidence type="ECO:0000313" key="1">
    <source>
        <dbReference type="EMBL" id="MBB3727490.1"/>
    </source>
</evidence>
<evidence type="ECO:0000313" key="2">
    <source>
        <dbReference type="Proteomes" id="UP000579945"/>
    </source>
</evidence>
<gene>
    <name evidence="1" type="ORF">FHR33_003350</name>
</gene>
<dbReference type="GeneID" id="95389786"/>
<name>A0A7W5V529_9ACTN</name>
<keyword evidence="2" id="KW-1185">Reference proteome</keyword>
<proteinExistence type="predicted"/>
<dbReference type="Proteomes" id="UP000579945">
    <property type="component" value="Unassembled WGS sequence"/>
</dbReference>
<comment type="caution">
    <text evidence="1">The sequence shown here is derived from an EMBL/GenBank/DDBJ whole genome shotgun (WGS) entry which is preliminary data.</text>
</comment>